<reference evidence="2" key="1">
    <citation type="journal article" date="2015" name="Nature">
        <title>Complex archaea that bridge the gap between prokaryotes and eukaryotes.</title>
        <authorList>
            <person name="Spang A."/>
            <person name="Saw J.H."/>
            <person name="Jorgensen S.L."/>
            <person name="Zaremba-Niedzwiedzka K."/>
            <person name="Martijn J."/>
            <person name="Lind A.E."/>
            <person name="van Eijk R."/>
            <person name="Schleper C."/>
            <person name="Guy L."/>
            <person name="Ettema T.J."/>
        </authorList>
    </citation>
    <scope>NUCLEOTIDE SEQUENCE</scope>
</reference>
<dbReference type="EMBL" id="LAZR01038405">
    <property type="protein sequence ID" value="KKL19648.1"/>
    <property type="molecule type" value="Genomic_DNA"/>
</dbReference>
<sequence>MLKENVLERYLNSLLHGDRVTCREVIEETLKSGLPANNVYMDIVWPIMIEIDTLYRTDRIDSAQEALATRINRNIVDQLQNKLPRKPQKHKKVVVCSTSTEHG</sequence>
<evidence type="ECO:0000259" key="1">
    <source>
        <dbReference type="Pfam" id="PF02607"/>
    </source>
</evidence>
<organism evidence="2">
    <name type="scientific">marine sediment metagenome</name>
    <dbReference type="NCBI Taxonomy" id="412755"/>
    <lineage>
        <taxon>unclassified sequences</taxon>
        <taxon>metagenomes</taxon>
        <taxon>ecological metagenomes</taxon>
    </lineage>
</organism>
<proteinExistence type="predicted"/>
<dbReference type="AlphaFoldDB" id="A0A0F9E6H9"/>
<feature type="domain" description="B12-binding N-terminal" evidence="1">
    <location>
        <begin position="6"/>
        <end position="79"/>
    </location>
</feature>
<accession>A0A0F9E6H9</accession>
<protein>
    <recommendedName>
        <fullName evidence="1">B12-binding N-terminal domain-containing protein</fullName>
    </recommendedName>
</protein>
<dbReference type="Pfam" id="PF02607">
    <property type="entry name" value="B12-binding_2"/>
    <property type="match status" value="1"/>
</dbReference>
<name>A0A0F9E6H9_9ZZZZ</name>
<feature type="non-terminal residue" evidence="2">
    <location>
        <position position="103"/>
    </location>
</feature>
<evidence type="ECO:0000313" key="2">
    <source>
        <dbReference type="EMBL" id="KKL19648.1"/>
    </source>
</evidence>
<dbReference type="InterPro" id="IPR036594">
    <property type="entry name" value="Meth_synthase_dom"/>
</dbReference>
<dbReference type="InterPro" id="IPR003759">
    <property type="entry name" value="Cbl-bd_cap"/>
</dbReference>
<dbReference type="Gene3D" id="1.10.1240.10">
    <property type="entry name" value="Methionine synthase domain"/>
    <property type="match status" value="1"/>
</dbReference>
<comment type="caution">
    <text evidence="2">The sequence shown here is derived from an EMBL/GenBank/DDBJ whole genome shotgun (WGS) entry which is preliminary data.</text>
</comment>
<gene>
    <name evidence="2" type="ORF">LCGC14_2463350</name>
</gene>